<feature type="compositionally biased region" description="Acidic residues" evidence="1">
    <location>
        <begin position="47"/>
        <end position="68"/>
    </location>
</feature>
<evidence type="ECO:0000256" key="1">
    <source>
        <dbReference type="SAM" id="MobiDB-lite"/>
    </source>
</evidence>
<comment type="caution">
    <text evidence="3">The sequence shown here is derived from an EMBL/GenBank/DDBJ whole genome shotgun (WGS) entry which is preliminary data.</text>
</comment>
<feature type="region of interest" description="Disordered" evidence="1">
    <location>
        <begin position="210"/>
        <end position="260"/>
    </location>
</feature>
<proteinExistence type="predicted"/>
<gene>
    <name evidence="3" type="ORF">Tci_039903</name>
</gene>
<protein>
    <recommendedName>
        <fullName evidence="4">Reverse transcriptase domain-containing protein</fullName>
    </recommendedName>
</protein>
<sequence length="362" mass="41032">MENVPPPNDNPNAPKEEPIMDQALAALVGLAPQWIGEQILDNNNGWLEEDPEEEPEEEEENEAMVNDEEDDAEFGSNFHVGESSASRDLLEGNNEVCTPGSMCCDLKSVHRGVKRLSKQMYDRYRTKKKMAKILRQDELRRNGQEFDNTALDLAVRANRSESSKMMRLITNLSREFTELKNQHHREEPFIHTAPVPRADDPYVMVRDAARGTREDEDVDTDASTDTQPSEPRGSPRDSKTMPPKRRSQTNPQLTLTQEDVDQLVRDGIAAAIKDERERVRKEATRTEGPARGPVTTPIARECSFAGFMKCGPMQFYGTEGVVGLVITLLFPSLIDHRKIIKKIIDDDGEELEKEIKQKQKIY</sequence>
<organism evidence="3">
    <name type="scientific">Tanacetum cinerariifolium</name>
    <name type="common">Dalmatian daisy</name>
    <name type="synonym">Chrysanthemum cinerariifolium</name>
    <dbReference type="NCBI Taxonomy" id="118510"/>
    <lineage>
        <taxon>Eukaryota</taxon>
        <taxon>Viridiplantae</taxon>
        <taxon>Streptophyta</taxon>
        <taxon>Embryophyta</taxon>
        <taxon>Tracheophyta</taxon>
        <taxon>Spermatophyta</taxon>
        <taxon>Magnoliopsida</taxon>
        <taxon>eudicotyledons</taxon>
        <taxon>Gunneridae</taxon>
        <taxon>Pentapetalae</taxon>
        <taxon>asterids</taxon>
        <taxon>campanulids</taxon>
        <taxon>Asterales</taxon>
        <taxon>Asteraceae</taxon>
        <taxon>Asteroideae</taxon>
        <taxon>Anthemideae</taxon>
        <taxon>Anthemidinae</taxon>
        <taxon>Tanacetum</taxon>
    </lineage>
</organism>
<keyword evidence="2" id="KW-0472">Membrane</keyword>
<evidence type="ECO:0000313" key="3">
    <source>
        <dbReference type="EMBL" id="GEU67925.1"/>
    </source>
</evidence>
<evidence type="ECO:0008006" key="4">
    <source>
        <dbReference type="Google" id="ProtNLM"/>
    </source>
</evidence>
<dbReference type="EMBL" id="BKCJ010005657">
    <property type="protein sequence ID" value="GEU67925.1"/>
    <property type="molecule type" value="Genomic_DNA"/>
</dbReference>
<keyword evidence="2" id="KW-0812">Transmembrane</keyword>
<feature type="region of interest" description="Disordered" evidence="1">
    <location>
        <begin position="1"/>
        <end position="20"/>
    </location>
</feature>
<reference evidence="3" key="1">
    <citation type="journal article" date="2019" name="Sci. Rep.">
        <title>Draft genome of Tanacetum cinerariifolium, the natural source of mosquito coil.</title>
        <authorList>
            <person name="Yamashiro T."/>
            <person name="Shiraishi A."/>
            <person name="Satake H."/>
            <person name="Nakayama K."/>
        </authorList>
    </citation>
    <scope>NUCLEOTIDE SEQUENCE</scope>
</reference>
<name>A0A6L2M6H4_TANCI</name>
<feature type="transmembrane region" description="Helical" evidence="2">
    <location>
        <begin position="315"/>
        <end position="334"/>
    </location>
</feature>
<keyword evidence="2" id="KW-1133">Transmembrane helix</keyword>
<feature type="region of interest" description="Disordered" evidence="1">
    <location>
        <begin position="40"/>
        <end position="68"/>
    </location>
</feature>
<evidence type="ECO:0000256" key="2">
    <source>
        <dbReference type="SAM" id="Phobius"/>
    </source>
</evidence>
<feature type="compositionally biased region" description="Polar residues" evidence="1">
    <location>
        <begin position="248"/>
        <end position="257"/>
    </location>
</feature>
<dbReference type="AlphaFoldDB" id="A0A6L2M6H4"/>
<accession>A0A6L2M6H4</accession>